<protein>
    <recommendedName>
        <fullName evidence="2">Diphthine--ammonia ligase</fullName>
        <ecNumber evidence="1">6.3.1.14</ecNumber>
    </recommendedName>
    <alternativeName>
        <fullName evidence="3">Diphthamide synthase</fullName>
    </alternativeName>
    <alternativeName>
        <fullName evidence="4">Diphthamide synthetase</fullName>
    </alternativeName>
</protein>
<comment type="caution">
    <text evidence="7">The sequence shown here is derived from an EMBL/GenBank/DDBJ whole genome shotgun (WGS) entry which is preliminary data.</text>
</comment>
<evidence type="ECO:0000256" key="2">
    <source>
        <dbReference type="ARBA" id="ARBA00018426"/>
    </source>
</evidence>
<evidence type="ECO:0000256" key="1">
    <source>
        <dbReference type="ARBA" id="ARBA00012089"/>
    </source>
</evidence>
<dbReference type="InterPro" id="IPR014729">
    <property type="entry name" value="Rossmann-like_a/b/a_fold"/>
</dbReference>
<reference evidence="7 8" key="1">
    <citation type="journal article" date="2020" name="G3 (Bethesda)">
        <title>Improved Reference Genome for Cyclotella cryptica CCMP332, a Model for Cell Wall Morphogenesis, Salinity Adaptation, and Lipid Production in Diatoms (Bacillariophyta).</title>
        <authorList>
            <person name="Roberts W.R."/>
            <person name="Downey K.M."/>
            <person name="Ruck E.C."/>
            <person name="Traller J.C."/>
            <person name="Alverson A.J."/>
        </authorList>
    </citation>
    <scope>NUCLEOTIDE SEQUENCE [LARGE SCALE GENOMIC DNA]</scope>
    <source>
        <strain evidence="7 8">CCMP332</strain>
    </source>
</reference>
<dbReference type="Gene3D" id="3.40.50.620">
    <property type="entry name" value="HUPs"/>
    <property type="match status" value="1"/>
</dbReference>
<organism evidence="7 8">
    <name type="scientific">Cyclotella cryptica</name>
    <dbReference type="NCBI Taxonomy" id="29204"/>
    <lineage>
        <taxon>Eukaryota</taxon>
        <taxon>Sar</taxon>
        <taxon>Stramenopiles</taxon>
        <taxon>Ochrophyta</taxon>
        <taxon>Bacillariophyta</taxon>
        <taxon>Coscinodiscophyceae</taxon>
        <taxon>Thalassiosirophycidae</taxon>
        <taxon>Stephanodiscales</taxon>
        <taxon>Stephanodiscaceae</taxon>
        <taxon>Cyclotella</taxon>
    </lineage>
</organism>
<dbReference type="Gene3D" id="3.90.1490.10">
    <property type="entry name" value="putative n-type atp pyrophosphatase, domain 2"/>
    <property type="match status" value="1"/>
</dbReference>
<dbReference type="EMBL" id="JABMIG020000026">
    <property type="protein sequence ID" value="KAL3801487.1"/>
    <property type="molecule type" value="Genomic_DNA"/>
</dbReference>
<dbReference type="GO" id="GO:0017178">
    <property type="term" value="F:diphthine-ammonia ligase activity"/>
    <property type="evidence" value="ECO:0007669"/>
    <property type="project" value="UniProtKB-EC"/>
</dbReference>
<comment type="catalytic activity">
    <reaction evidence="5">
        <text>diphthine-[translation elongation factor 2] + NH4(+) + ATP = diphthamide-[translation elongation factor 2] + AMP + diphosphate + H(+)</text>
        <dbReference type="Rhea" id="RHEA:19753"/>
        <dbReference type="Rhea" id="RHEA-COMP:10172"/>
        <dbReference type="Rhea" id="RHEA-COMP:10174"/>
        <dbReference type="ChEBI" id="CHEBI:15378"/>
        <dbReference type="ChEBI" id="CHEBI:16692"/>
        <dbReference type="ChEBI" id="CHEBI:28938"/>
        <dbReference type="ChEBI" id="CHEBI:30616"/>
        <dbReference type="ChEBI" id="CHEBI:33019"/>
        <dbReference type="ChEBI" id="CHEBI:82696"/>
        <dbReference type="ChEBI" id="CHEBI:456215"/>
        <dbReference type="EC" id="6.3.1.14"/>
    </reaction>
</comment>
<proteinExistence type="predicted"/>
<dbReference type="CDD" id="cd01994">
    <property type="entry name" value="AANH_PF0828-like"/>
    <property type="match status" value="1"/>
</dbReference>
<dbReference type="AlphaFoldDB" id="A0ABD3QN02"/>
<gene>
    <name evidence="7" type="ORF">HJC23_000925</name>
</gene>
<dbReference type="Proteomes" id="UP001516023">
    <property type="component" value="Unassembled WGS sequence"/>
</dbReference>
<dbReference type="InterPro" id="IPR002761">
    <property type="entry name" value="Diphthami_syn_dom"/>
</dbReference>
<sequence length="273" mass="31018">MVEQQIISTSAPITAISWTGGKDCNLALLHAWRDGNFDVRYLIVFRLGTKQFKAHPLKFMEAQARSLDLRLIIVDFPDVVVDWMDAYVEGIGKVRDEYGVQVISTGDINLVGMMQRNWMERACEGAGIKCHLPLWDIDKEKALNAMLDEGFEIIFSCVKAPFFDETWINRKLDQTALQEMKEIIERGLTDDQLKSGLKPLDLCGERGEYHTMCVFGPLYKLRVEMDLSPEAQKEETPVTDWKGNIHNSNCIWTISLKETEVEVAVGSSITIIK</sequence>
<evidence type="ECO:0000259" key="6">
    <source>
        <dbReference type="Pfam" id="PF01902"/>
    </source>
</evidence>
<accession>A0ABD3QN02</accession>
<keyword evidence="8" id="KW-1185">Reference proteome</keyword>
<name>A0ABD3QN02_9STRA</name>
<evidence type="ECO:0000256" key="4">
    <source>
        <dbReference type="ARBA" id="ARBA00031552"/>
    </source>
</evidence>
<evidence type="ECO:0000256" key="5">
    <source>
        <dbReference type="ARBA" id="ARBA00048108"/>
    </source>
</evidence>
<dbReference type="SUPFAM" id="SSF52402">
    <property type="entry name" value="Adenine nucleotide alpha hydrolases-like"/>
    <property type="match status" value="1"/>
</dbReference>
<evidence type="ECO:0000313" key="8">
    <source>
        <dbReference type="Proteomes" id="UP001516023"/>
    </source>
</evidence>
<dbReference type="Pfam" id="PF01902">
    <property type="entry name" value="Diphthami_syn_2"/>
    <property type="match status" value="1"/>
</dbReference>
<dbReference type="EC" id="6.3.1.14" evidence="1"/>
<evidence type="ECO:0000256" key="3">
    <source>
        <dbReference type="ARBA" id="ARBA00029814"/>
    </source>
</evidence>
<feature type="domain" description="Diphthamide synthase" evidence="6">
    <location>
        <begin position="14"/>
        <end position="233"/>
    </location>
</feature>
<evidence type="ECO:0000313" key="7">
    <source>
        <dbReference type="EMBL" id="KAL3801487.1"/>
    </source>
</evidence>